<evidence type="ECO:0000313" key="2">
    <source>
        <dbReference type="Proteomes" id="UP000092382"/>
    </source>
</evidence>
<organism evidence="1 2">
    <name type="scientific">Aphanizomenon flos-aquae LD13</name>
    <dbReference type="NCBI Taxonomy" id="1710894"/>
    <lineage>
        <taxon>Bacteria</taxon>
        <taxon>Bacillati</taxon>
        <taxon>Cyanobacteriota</taxon>
        <taxon>Cyanophyceae</taxon>
        <taxon>Nostocales</taxon>
        <taxon>Aphanizomenonaceae</taxon>
        <taxon>Aphanizomenon</taxon>
    </lineage>
</organism>
<name>A0A1B7VI20_APHFL</name>
<dbReference type="EMBL" id="LJOY01000102">
    <property type="protein sequence ID" value="OBQ18231.1"/>
    <property type="molecule type" value="Genomic_DNA"/>
</dbReference>
<accession>A0A1B7VI20</accession>
<comment type="caution">
    <text evidence="1">The sequence shown here is derived from an EMBL/GenBank/DDBJ whole genome shotgun (WGS) entry which is preliminary data.</text>
</comment>
<reference evidence="1 2" key="1">
    <citation type="submission" date="2015-09" db="EMBL/GenBank/DDBJ databases">
        <title>Whole genome shotgun sequence assembly of Aphanizomenon flos-aquae UKL13.</title>
        <authorList>
            <person name="Driscoll C."/>
        </authorList>
    </citation>
    <scope>NUCLEOTIDE SEQUENCE [LARGE SCALE GENOMIC DNA]</scope>
    <source>
        <strain evidence="1">MDT13</strain>
    </source>
</reference>
<dbReference type="AlphaFoldDB" id="A0A1B7VI20"/>
<dbReference type="Pfam" id="PF22014">
    <property type="entry name" value="DUF6932"/>
    <property type="match status" value="1"/>
</dbReference>
<protein>
    <submittedName>
        <fullName evidence="1">Uncharacterized protein</fullName>
    </submittedName>
</protein>
<dbReference type="PATRIC" id="fig|1710894.3.peg.2976"/>
<evidence type="ECO:0000313" key="1">
    <source>
        <dbReference type="EMBL" id="OBQ18231.1"/>
    </source>
</evidence>
<gene>
    <name evidence="1" type="ORF">AN481_18440</name>
</gene>
<proteinExistence type="predicted"/>
<sequence length="144" mass="16603">MIPKFEQNGNLPAGIHLSTWEEIKDILAFNERRQQLLEGMERVSEILKQAGCNRIYIGGSFVSRKTHPKDFDMCWDEEQVDFELLSNLDINLLDAGRNKRLEQKKTYGGEIFPASAYANDYDTFLESFQKDKNLNNRGIVAIDL</sequence>
<dbReference type="STRING" id="1803587.GCA_001593825_00842"/>
<dbReference type="Proteomes" id="UP000092382">
    <property type="component" value="Unassembled WGS sequence"/>
</dbReference>
<dbReference type="InterPro" id="IPR053860">
    <property type="entry name" value="DUF6932"/>
</dbReference>